<protein>
    <submittedName>
        <fullName evidence="2">Uncharacterized protein</fullName>
    </submittedName>
</protein>
<dbReference type="EMBL" id="MAQB02000010">
    <property type="protein sequence ID" value="OFJ46812.1"/>
    <property type="molecule type" value="Genomic_DNA"/>
</dbReference>
<proteinExistence type="predicted"/>
<feature type="compositionally biased region" description="Basic and acidic residues" evidence="1">
    <location>
        <begin position="1"/>
        <end position="10"/>
    </location>
</feature>
<accession>A0A1E8PKG8</accession>
<gene>
    <name evidence="2" type="ORF">BA896_019570</name>
</gene>
<reference evidence="2 3" key="1">
    <citation type="submission" date="2016-10" db="EMBL/GenBank/DDBJ databases">
        <title>Updated version of Genome Assembly of Janthinobacterium lividum ERGS5:01.</title>
        <authorList>
            <person name="Kumar R."/>
            <person name="Acharya V."/>
            <person name="Singh D."/>
        </authorList>
    </citation>
    <scope>NUCLEOTIDE SEQUENCE [LARGE SCALE GENOMIC DNA]</scope>
    <source>
        <strain evidence="2 3">ERGS5:01</strain>
    </source>
</reference>
<dbReference type="Proteomes" id="UP000092634">
    <property type="component" value="Unassembled WGS sequence"/>
</dbReference>
<comment type="caution">
    <text evidence="2">The sequence shown here is derived from an EMBL/GenBank/DDBJ whole genome shotgun (WGS) entry which is preliminary data.</text>
</comment>
<organism evidence="2 3">
    <name type="scientific">Janthinobacterium lividum</name>
    <dbReference type="NCBI Taxonomy" id="29581"/>
    <lineage>
        <taxon>Bacteria</taxon>
        <taxon>Pseudomonadati</taxon>
        <taxon>Pseudomonadota</taxon>
        <taxon>Betaproteobacteria</taxon>
        <taxon>Burkholderiales</taxon>
        <taxon>Oxalobacteraceae</taxon>
        <taxon>Janthinobacterium</taxon>
    </lineage>
</organism>
<evidence type="ECO:0000256" key="1">
    <source>
        <dbReference type="SAM" id="MobiDB-lite"/>
    </source>
</evidence>
<evidence type="ECO:0000313" key="2">
    <source>
        <dbReference type="EMBL" id="OFJ46812.1"/>
    </source>
</evidence>
<feature type="region of interest" description="Disordered" evidence="1">
    <location>
        <begin position="1"/>
        <end position="26"/>
    </location>
</feature>
<evidence type="ECO:0000313" key="3">
    <source>
        <dbReference type="Proteomes" id="UP000092634"/>
    </source>
</evidence>
<dbReference type="AlphaFoldDB" id="A0A1E8PKG8"/>
<name>A0A1E8PKG8_9BURK</name>
<sequence>MLLDAPDGRDSANSSGSARWRPHLQRVPGAMQEMSTRRLTAQTIVASEQVAQEVAPLLDGGASDIAAPLAGSSVVATYSPRKSAPPTTCPPCLRRARH</sequence>
<feature type="region of interest" description="Disordered" evidence="1">
    <location>
        <begin position="75"/>
        <end position="98"/>
    </location>
</feature>